<name>A0A2T0W8U8_9LACT</name>
<dbReference type="PANTHER" id="PTHR46211:SF14">
    <property type="entry name" value="GLYCEROPHOSPHODIESTER PHOSPHODIESTERASE"/>
    <property type="match status" value="1"/>
</dbReference>
<dbReference type="GO" id="GO:0006629">
    <property type="term" value="P:lipid metabolic process"/>
    <property type="evidence" value="ECO:0007669"/>
    <property type="project" value="InterPro"/>
</dbReference>
<dbReference type="InterPro" id="IPR030395">
    <property type="entry name" value="GP_PDE_dom"/>
</dbReference>
<dbReference type="InterPro" id="IPR017946">
    <property type="entry name" value="PLC-like_Pdiesterase_TIM-brl"/>
</dbReference>
<organism evidence="2 3">
    <name type="scientific">Alkalibacterium olivapovliticus</name>
    <dbReference type="NCBI Taxonomy" id="99907"/>
    <lineage>
        <taxon>Bacteria</taxon>
        <taxon>Bacillati</taxon>
        <taxon>Bacillota</taxon>
        <taxon>Bacilli</taxon>
        <taxon>Lactobacillales</taxon>
        <taxon>Carnobacteriaceae</taxon>
        <taxon>Alkalibacterium</taxon>
    </lineage>
</organism>
<gene>
    <name evidence="2" type="ORF">CLV38_10622</name>
</gene>
<evidence type="ECO:0000313" key="3">
    <source>
        <dbReference type="Proteomes" id="UP000238205"/>
    </source>
</evidence>
<keyword evidence="3" id="KW-1185">Reference proteome</keyword>
<feature type="domain" description="GP-PDE" evidence="1">
    <location>
        <begin position="3"/>
        <end position="239"/>
    </location>
</feature>
<dbReference type="Gene3D" id="3.20.20.190">
    <property type="entry name" value="Phosphatidylinositol (PI) phosphodiesterase"/>
    <property type="match status" value="1"/>
</dbReference>
<dbReference type="PANTHER" id="PTHR46211">
    <property type="entry name" value="GLYCEROPHOSPHORYL DIESTER PHOSPHODIESTERASE"/>
    <property type="match status" value="1"/>
</dbReference>
<dbReference type="Pfam" id="PF03009">
    <property type="entry name" value="GDPD"/>
    <property type="match status" value="1"/>
</dbReference>
<dbReference type="AlphaFoldDB" id="A0A2T0W8U8"/>
<proteinExistence type="predicted"/>
<sequence length="246" mass="28023">MKTLNLAHRGFSSQYPENTMIAFEQAYQAGADGLELDVQLTRDGEVVIFHDKMIDRMTNGSGTLSDLTLRDIKWVSIDGLMQDGLPRQKIPTLEEYLSWVHDKDFLTNIELKTPTGEDIRLERKVLDLVSHYGVEDRIIISSFHRLNMARVKKLRPAIQTGLLVPGCNDHILKLTKELGMDYIHPHALSLDETLIEHAHHFELGVNTWTVNELADLEKVAIDGIHAVITDFPDRLKLVQDKRIKVL</sequence>
<dbReference type="GO" id="GO:0008081">
    <property type="term" value="F:phosphoric diester hydrolase activity"/>
    <property type="evidence" value="ECO:0007669"/>
    <property type="project" value="InterPro"/>
</dbReference>
<comment type="caution">
    <text evidence="2">The sequence shown here is derived from an EMBL/GenBank/DDBJ whole genome shotgun (WGS) entry which is preliminary data.</text>
</comment>
<reference evidence="2 3" key="1">
    <citation type="submission" date="2018-03" db="EMBL/GenBank/DDBJ databases">
        <title>Genomic Encyclopedia of Archaeal and Bacterial Type Strains, Phase II (KMG-II): from individual species to whole genera.</title>
        <authorList>
            <person name="Goeker M."/>
        </authorList>
    </citation>
    <scope>NUCLEOTIDE SEQUENCE [LARGE SCALE GENOMIC DNA]</scope>
    <source>
        <strain evidence="2 3">DSM 13175</strain>
    </source>
</reference>
<dbReference type="PROSITE" id="PS51704">
    <property type="entry name" value="GP_PDE"/>
    <property type="match status" value="1"/>
</dbReference>
<dbReference type="RefSeq" id="WP_106191972.1">
    <property type="nucleotide sequence ID" value="NZ_PVTO01000006.1"/>
</dbReference>
<dbReference type="SUPFAM" id="SSF51695">
    <property type="entry name" value="PLC-like phosphodiesterases"/>
    <property type="match status" value="1"/>
</dbReference>
<dbReference type="Proteomes" id="UP000238205">
    <property type="component" value="Unassembled WGS sequence"/>
</dbReference>
<evidence type="ECO:0000259" key="1">
    <source>
        <dbReference type="PROSITE" id="PS51704"/>
    </source>
</evidence>
<protein>
    <submittedName>
        <fullName evidence="2">Glycerophosphoryl diester phosphodiesterase</fullName>
    </submittedName>
</protein>
<dbReference type="EMBL" id="PVTO01000006">
    <property type="protein sequence ID" value="PRY83118.1"/>
    <property type="molecule type" value="Genomic_DNA"/>
</dbReference>
<evidence type="ECO:0000313" key="2">
    <source>
        <dbReference type="EMBL" id="PRY83118.1"/>
    </source>
</evidence>
<dbReference type="OrthoDB" id="384721at2"/>
<accession>A0A2T0W8U8</accession>